<feature type="domain" description="SpoVT-AbrB" evidence="1">
    <location>
        <begin position="8"/>
        <end position="54"/>
    </location>
</feature>
<name>A0ABT0URH7_9ACTN</name>
<organism evidence="2 3">
    <name type="scientific">Streptomyces albipurpureus</name>
    <dbReference type="NCBI Taxonomy" id="2897419"/>
    <lineage>
        <taxon>Bacteria</taxon>
        <taxon>Bacillati</taxon>
        <taxon>Actinomycetota</taxon>
        <taxon>Actinomycetes</taxon>
        <taxon>Kitasatosporales</taxon>
        <taxon>Streptomycetaceae</taxon>
        <taxon>Streptomyces</taxon>
    </lineage>
</organism>
<dbReference type="InterPro" id="IPR007159">
    <property type="entry name" value="SpoVT-AbrB_dom"/>
</dbReference>
<protein>
    <recommendedName>
        <fullName evidence="1">SpoVT-AbrB domain-containing protein</fullName>
    </recommendedName>
</protein>
<proteinExistence type="predicted"/>
<evidence type="ECO:0000259" key="1">
    <source>
        <dbReference type="SMART" id="SM00966"/>
    </source>
</evidence>
<sequence>MIRSPSEVTVGADGLVALPMSILAEAGINLGETLLAFSDGDGQIVLRRLEEAVSDLISGRPL</sequence>
<reference evidence="2" key="1">
    <citation type="submission" date="2022-06" db="EMBL/GenBank/DDBJ databases">
        <title>Genome public.</title>
        <authorList>
            <person name="Sun Q."/>
        </authorList>
    </citation>
    <scope>NUCLEOTIDE SEQUENCE</scope>
    <source>
        <strain evidence="2">CWNU-1</strain>
    </source>
</reference>
<dbReference type="Proteomes" id="UP001431429">
    <property type="component" value="Unassembled WGS sequence"/>
</dbReference>
<comment type="caution">
    <text evidence="2">The sequence shown here is derived from an EMBL/GenBank/DDBJ whole genome shotgun (WGS) entry which is preliminary data.</text>
</comment>
<keyword evidence="3" id="KW-1185">Reference proteome</keyword>
<accession>A0ABT0URH7</accession>
<evidence type="ECO:0000313" key="3">
    <source>
        <dbReference type="Proteomes" id="UP001431429"/>
    </source>
</evidence>
<dbReference type="InterPro" id="IPR037914">
    <property type="entry name" value="SpoVT-AbrB_sf"/>
</dbReference>
<gene>
    <name evidence="2" type="ORF">NBG84_23535</name>
</gene>
<dbReference type="RefSeq" id="WP_250921550.1">
    <property type="nucleotide sequence ID" value="NZ_JAMQAW010000029.1"/>
</dbReference>
<dbReference type="SUPFAM" id="SSF89447">
    <property type="entry name" value="AbrB/MazE/MraZ-like"/>
    <property type="match status" value="1"/>
</dbReference>
<evidence type="ECO:0000313" key="2">
    <source>
        <dbReference type="EMBL" id="MCM2391228.1"/>
    </source>
</evidence>
<dbReference type="EMBL" id="JAMQAW010000029">
    <property type="protein sequence ID" value="MCM2391228.1"/>
    <property type="molecule type" value="Genomic_DNA"/>
</dbReference>
<dbReference type="SMART" id="SM00966">
    <property type="entry name" value="SpoVT_AbrB"/>
    <property type="match status" value="1"/>
</dbReference>